<dbReference type="RefSeq" id="WP_200397152.1">
    <property type="nucleotide sequence ID" value="NZ_CP066831.1"/>
</dbReference>
<dbReference type="InterPro" id="IPR018062">
    <property type="entry name" value="HTH_AraC-typ_CS"/>
</dbReference>
<dbReference type="InterPro" id="IPR002818">
    <property type="entry name" value="DJ-1/PfpI"/>
</dbReference>
<dbReference type="PANTHER" id="PTHR43130:SF3">
    <property type="entry name" value="HTH-TYPE TRANSCRIPTIONAL REGULATOR RV1931C"/>
    <property type="match status" value="1"/>
</dbReference>
<dbReference type="CDD" id="cd03137">
    <property type="entry name" value="GATase1_AraC_1"/>
    <property type="match status" value="1"/>
</dbReference>
<dbReference type="GO" id="GO:0003700">
    <property type="term" value="F:DNA-binding transcription factor activity"/>
    <property type="evidence" value="ECO:0007669"/>
    <property type="project" value="InterPro"/>
</dbReference>
<dbReference type="SUPFAM" id="SSF52317">
    <property type="entry name" value="Class I glutamine amidotransferase-like"/>
    <property type="match status" value="1"/>
</dbReference>
<dbReference type="GO" id="GO:0043565">
    <property type="term" value="F:sequence-specific DNA binding"/>
    <property type="evidence" value="ECO:0007669"/>
    <property type="project" value="InterPro"/>
</dbReference>
<evidence type="ECO:0000313" key="5">
    <source>
        <dbReference type="EMBL" id="QQM42214.1"/>
    </source>
</evidence>
<keyword evidence="2" id="KW-0238">DNA-binding</keyword>
<dbReference type="Pfam" id="PF01965">
    <property type="entry name" value="DJ-1_PfpI"/>
    <property type="match status" value="1"/>
</dbReference>
<evidence type="ECO:0000256" key="3">
    <source>
        <dbReference type="ARBA" id="ARBA00023163"/>
    </source>
</evidence>
<dbReference type="InterPro" id="IPR009057">
    <property type="entry name" value="Homeodomain-like_sf"/>
</dbReference>
<dbReference type="Proteomes" id="UP000595636">
    <property type="component" value="Chromosome"/>
</dbReference>
<keyword evidence="6" id="KW-1185">Reference proteome</keyword>
<dbReference type="SUPFAM" id="SSF46689">
    <property type="entry name" value="Homeodomain-like"/>
    <property type="match status" value="2"/>
</dbReference>
<dbReference type="InterPro" id="IPR029062">
    <property type="entry name" value="Class_I_gatase-like"/>
</dbReference>
<sequence>MSGDIRTGTGTTTGTTAGGRTGARTVALAVTDGMLHFELSVAYEVFDAAPVGVAGPWYDVAVCGSEAVQVGRFRLEPDHGLDRLRGADTVIVPAWADVDEEPPADLVDAVRAAHEAGARVASLCTGAFVLAAAGLLDGRRATTHWAHTDVLAARHPEVEVDPDVLYVDNGSVLTSAGKAAALDLCLHLVRLDRGSSVANAVARRLVVPPHRAGGQAQFVAAPVPARDDHPLSDLLPWAVDRLGQPLTVEDLARQARMSSRNLGRHFRAATGTTPLQWLLTQRIRRAQELLETTDNSIDTIATATGMGTATTLRRHFNRTIGVPPDTYRRTFRAGTPRPEG</sequence>
<proteinExistence type="predicted"/>
<evidence type="ECO:0000259" key="4">
    <source>
        <dbReference type="PROSITE" id="PS01124"/>
    </source>
</evidence>
<protein>
    <submittedName>
        <fullName evidence="5">Helix-turn-helix domain-containing protein</fullName>
    </submittedName>
</protein>
<evidence type="ECO:0000313" key="6">
    <source>
        <dbReference type="Proteomes" id="UP000595636"/>
    </source>
</evidence>
<dbReference type="KEGG" id="slf:JEQ17_24075"/>
<dbReference type="PROSITE" id="PS01124">
    <property type="entry name" value="HTH_ARAC_FAMILY_2"/>
    <property type="match status" value="1"/>
</dbReference>
<evidence type="ECO:0000256" key="1">
    <source>
        <dbReference type="ARBA" id="ARBA00023015"/>
    </source>
</evidence>
<dbReference type="Gene3D" id="1.10.10.60">
    <property type="entry name" value="Homeodomain-like"/>
    <property type="match status" value="1"/>
</dbReference>
<dbReference type="SMART" id="SM00342">
    <property type="entry name" value="HTH_ARAC"/>
    <property type="match status" value="1"/>
</dbReference>
<keyword evidence="1" id="KW-0805">Transcription regulation</keyword>
<accession>A0A7T7KY82</accession>
<dbReference type="InterPro" id="IPR052158">
    <property type="entry name" value="INH-QAR"/>
</dbReference>
<dbReference type="PANTHER" id="PTHR43130">
    <property type="entry name" value="ARAC-FAMILY TRANSCRIPTIONAL REGULATOR"/>
    <property type="match status" value="1"/>
</dbReference>
<dbReference type="Pfam" id="PF12833">
    <property type="entry name" value="HTH_18"/>
    <property type="match status" value="1"/>
</dbReference>
<dbReference type="InterPro" id="IPR018060">
    <property type="entry name" value="HTH_AraC"/>
</dbReference>
<evidence type="ECO:0000256" key="2">
    <source>
        <dbReference type="ARBA" id="ARBA00023125"/>
    </source>
</evidence>
<dbReference type="AlphaFoldDB" id="A0A7T7KY82"/>
<dbReference type="Gene3D" id="3.40.50.880">
    <property type="match status" value="1"/>
</dbReference>
<gene>
    <name evidence="5" type="ORF">JEQ17_24075</name>
</gene>
<dbReference type="PROSITE" id="PS00041">
    <property type="entry name" value="HTH_ARAC_FAMILY_1"/>
    <property type="match status" value="1"/>
</dbReference>
<name>A0A7T7KY82_9ACTN</name>
<feature type="domain" description="HTH araC/xylS-type" evidence="4">
    <location>
        <begin position="232"/>
        <end position="330"/>
    </location>
</feature>
<keyword evidence="3" id="KW-0804">Transcription</keyword>
<reference evidence="5 6" key="1">
    <citation type="submission" date="2020-12" db="EMBL/GenBank/DDBJ databases">
        <title>A novel species.</title>
        <authorList>
            <person name="Li K."/>
        </authorList>
    </citation>
    <scope>NUCLEOTIDE SEQUENCE [LARGE SCALE GENOMIC DNA]</scope>
    <source>
        <strain evidence="5 6">ZYC-3</strain>
    </source>
</reference>
<dbReference type="EMBL" id="CP066831">
    <property type="protein sequence ID" value="QQM42214.1"/>
    <property type="molecule type" value="Genomic_DNA"/>
</dbReference>
<organism evidence="5 6">
    <name type="scientific">Streptomyces liliifuscus</name>
    <dbReference type="NCBI Taxonomy" id="2797636"/>
    <lineage>
        <taxon>Bacteria</taxon>
        <taxon>Bacillati</taxon>
        <taxon>Actinomycetota</taxon>
        <taxon>Actinomycetes</taxon>
        <taxon>Kitasatosporales</taxon>
        <taxon>Streptomycetaceae</taxon>
        <taxon>Streptomyces</taxon>
    </lineage>
</organism>